<reference evidence="3" key="1">
    <citation type="submission" date="2013-03" db="EMBL/GenBank/DDBJ databases">
        <title>The Genome Sequence of Anopheles epiroticus epiroticus2.</title>
        <authorList>
            <consortium name="The Broad Institute Genomics Platform"/>
            <person name="Neafsey D.E."/>
            <person name="Howell P."/>
            <person name="Walker B."/>
            <person name="Young S.K."/>
            <person name="Zeng Q."/>
            <person name="Gargeya S."/>
            <person name="Fitzgerald M."/>
            <person name="Haas B."/>
            <person name="Abouelleil A."/>
            <person name="Allen A.W."/>
            <person name="Alvarado L."/>
            <person name="Arachchi H.M."/>
            <person name="Berlin A.M."/>
            <person name="Chapman S.B."/>
            <person name="Gainer-Dewar J."/>
            <person name="Goldberg J."/>
            <person name="Griggs A."/>
            <person name="Gujja S."/>
            <person name="Hansen M."/>
            <person name="Howarth C."/>
            <person name="Imamovic A."/>
            <person name="Ireland A."/>
            <person name="Larimer J."/>
            <person name="McCowan C."/>
            <person name="Murphy C."/>
            <person name="Pearson M."/>
            <person name="Poon T.W."/>
            <person name="Priest M."/>
            <person name="Roberts A."/>
            <person name="Saif S."/>
            <person name="Shea T."/>
            <person name="Sisk P."/>
            <person name="Sykes S."/>
            <person name="Wortman J."/>
            <person name="Nusbaum C."/>
            <person name="Birren B."/>
        </authorList>
    </citation>
    <scope>NUCLEOTIDE SEQUENCE [LARGE SCALE GENOMIC DNA]</scope>
    <source>
        <strain evidence="3">Epiroticus2</strain>
    </source>
</reference>
<feature type="region of interest" description="Disordered" evidence="1">
    <location>
        <begin position="1"/>
        <end position="67"/>
    </location>
</feature>
<dbReference type="Proteomes" id="UP000075885">
    <property type="component" value="Unassembled WGS sequence"/>
</dbReference>
<dbReference type="AlphaFoldDB" id="A0A182PW07"/>
<evidence type="ECO:0000313" key="3">
    <source>
        <dbReference type="Proteomes" id="UP000075885"/>
    </source>
</evidence>
<feature type="compositionally biased region" description="Low complexity" evidence="1">
    <location>
        <begin position="39"/>
        <end position="50"/>
    </location>
</feature>
<sequence length="67" mass="7560">MKMTNCPRYSRMRYRPRCGNGWRPPSPGSWQRRARSRTRSPSSARWRTPSGPASLSIGSIGAFPVPP</sequence>
<evidence type="ECO:0000256" key="1">
    <source>
        <dbReference type="SAM" id="MobiDB-lite"/>
    </source>
</evidence>
<protein>
    <submittedName>
        <fullName evidence="2">Uncharacterized protein</fullName>
    </submittedName>
</protein>
<reference evidence="2" key="2">
    <citation type="submission" date="2020-05" db="UniProtKB">
        <authorList>
            <consortium name="EnsemblMetazoa"/>
        </authorList>
    </citation>
    <scope>IDENTIFICATION</scope>
    <source>
        <strain evidence="2">Epiroticus2</strain>
    </source>
</reference>
<evidence type="ECO:0000313" key="2">
    <source>
        <dbReference type="EnsemblMetazoa" id="AEPI011144-PA"/>
    </source>
</evidence>
<organism evidence="2 3">
    <name type="scientific">Anopheles epiroticus</name>
    <dbReference type="NCBI Taxonomy" id="199890"/>
    <lineage>
        <taxon>Eukaryota</taxon>
        <taxon>Metazoa</taxon>
        <taxon>Ecdysozoa</taxon>
        <taxon>Arthropoda</taxon>
        <taxon>Hexapoda</taxon>
        <taxon>Insecta</taxon>
        <taxon>Pterygota</taxon>
        <taxon>Neoptera</taxon>
        <taxon>Endopterygota</taxon>
        <taxon>Diptera</taxon>
        <taxon>Nematocera</taxon>
        <taxon>Culicoidea</taxon>
        <taxon>Culicidae</taxon>
        <taxon>Anophelinae</taxon>
        <taxon>Anopheles</taxon>
    </lineage>
</organism>
<keyword evidence="3" id="KW-1185">Reference proteome</keyword>
<accession>A0A182PW07</accession>
<proteinExistence type="predicted"/>
<dbReference type="EnsemblMetazoa" id="AEPI011144-RA">
    <property type="protein sequence ID" value="AEPI011144-PA"/>
    <property type="gene ID" value="AEPI011144"/>
</dbReference>
<name>A0A182PW07_9DIPT</name>
<dbReference type="VEuPathDB" id="VectorBase:AEPI011144"/>